<dbReference type="EMBL" id="FUXM01000033">
    <property type="protein sequence ID" value="SKA17509.1"/>
    <property type="molecule type" value="Genomic_DNA"/>
</dbReference>
<dbReference type="FunFam" id="3.30.300.20:FF:000004">
    <property type="entry name" value="GTPase Der"/>
    <property type="match status" value="1"/>
</dbReference>
<dbReference type="FunFam" id="3.40.50.300:FF:000040">
    <property type="entry name" value="GTPase Der"/>
    <property type="match status" value="1"/>
</dbReference>
<feature type="binding site" evidence="9">
    <location>
        <begin position="121"/>
        <end position="124"/>
    </location>
    <ligand>
        <name>GTP</name>
        <dbReference type="ChEBI" id="CHEBI:37565"/>
        <label>1</label>
    </ligand>
</feature>
<dbReference type="NCBIfam" id="TIGR00231">
    <property type="entry name" value="small_GTP"/>
    <property type="match status" value="2"/>
</dbReference>
<evidence type="ECO:0000313" key="13">
    <source>
        <dbReference type="EMBL" id="SKA17509.1"/>
    </source>
</evidence>
<dbReference type="InterPro" id="IPR006073">
    <property type="entry name" value="GTP-bd"/>
</dbReference>
<evidence type="ECO:0000256" key="9">
    <source>
        <dbReference type="HAMAP-Rule" id="MF_00195"/>
    </source>
</evidence>
<dbReference type="InterPro" id="IPR032859">
    <property type="entry name" value="KH_dom-like"/>
</dbReference>
<dbReference type="InterPro" id="IPR005225">
    <property type="entry name" value="Small_GTP-bd"/>
</dbReference>
<dbReference type="PROSITE" id="PS51712">
    <property type="entry name" value="G_ENGA"/>
    <property type="match status" value="2"/>
</dbReference>
<dbReference type="RefSeq" id="WP_078666204.1">
    <property type="nucleotide sequence ID" value="NZ_FUXM01000033.1"/>
</dbReference>
<dbReference type="PIRSF" id="PIRSF006485">
    <property type="entry name" value="GTP-binding_EngA"/>
    <property type="match status" value="1"/>
</dbReference>
<comment type="subunit">
    <text evidence="9">Associates with the 50S ribosomal subunit.</text>
</comment>
<evidence type="ECO:0000256" key="3">
    <source>
        <dbReference type="ARBA" id="ARBA00022517"/>
    </source>
</evidence>
<evidence type="ECO:0000256" key="7">
    <source>
        <dbReference type="ARBA" id="ARBA00032345"/>
    </source>
</evidence>
<dbReference type="Gene3D" id="3.30.300.20">
    <property type="match status" value="1"/>
</dbReference>
<dbReference type="PRINTS" id="PR00326">
    <property type="entry name" value="GTP1OBG"/>
</dbReference>
<proteinExistence type="inferred from homology"/>
<dbReference type="Pfam" id="PF14714">
    <property type="entry name" value="KH_dom-like"/>
    <property type="match status" value="1"/>
</dbReference>
<reference evidence="14" key="1">
    <citation type="submission" date="2017-02" db="EMBL/GenBank/DDBJ databases">
        <authorList>
            <person name="Varghese N."/>
            <person name="Submissions S."/>
        </authorList>
    </citation>
    <scope>NUCLEOTIDE SEQUENCE [LARGE SCALE GENOMIC DNA]</scope>
    <source>
        <strain evidence="14">DSM 16521</strain>
    </source>
</reference>
<evidence type="ECO:0000256" key="1">
    <source>
        <dbReference type="ARBA" id="ARBA00008279"/>
    </source>
</evidence>
<protein>
    <recommendedName>
        <fullName evidence="2 9">GTPase Der</fullName>
    </recommendedName>
    <alternativeName>
        <fullName evidence="7 9">GTP-binding protein EngA</fullName>
    </alternativeName>
</protein>
<gene>
    <name evidence="9" type="primary">der</name>
    <name evidence="13" type="ORF">SAMN02745885_02193</name>
</gene>
<dbReference type="NCBIfam" id="TIGR03594">
    <property type="entry name" value="GTPase_EngA"/>
    <property type="match status" value="1"/>
</dbReference>
<dbReference type="FunFam" id="3.40.50.300:FF:000057">
    <property type="entry name" value="GTPase Der"/>
    <property type="match status" value="1"/>
</dbReference>
<dbReference type="GO" id="GO:0042254">
    <property type="term" value="P:ribosome biogenesis"/>
    <property type="evidence" value="ECO:0007669"/>
    <property type="project" value="UniProtKB-KW"/>
</dbReference>
<name>A0A1T4RNG3_9FIRM</name>
<evidence type="ECO:0000256" key="4">
    <source>
        <dbReference type="ARBA" id="ARBA00022737"/>
    </source>
</evidence>
<dbReference type="InterPro" id="IPR027417">
    <property type="entry name" value="P-loop_NTPase"/>
</dbReference>
<comment type="similarity">
    <text evidence="1 9 10 11">Belongs to the TRAFAC class TrmE-Era-EngA-EngB-Septin-like GTPase superfamily. EngA (Der) GTPase family.</text>
</comment>
<dbReference type="Proteomes" id="UP000189933">
    <property type="component" value="Unassembled WGS sequence"/>
</dbReference>
<evidence type="ECO:0000256" key="11">
    <source>
        <dbReference type="RuleBase" id="RU004481"/>
    </source>
</evidence>
<evidence type="ECO:0000313" key="14">
    <source>
        <dbReference type="Proteomes" id="UP000189933"/>
    </source>
</evidence>
<evidence type="ECO:0000256" key="6">
    <source>
        <dbReference type="ARBA" id="ARBA00023134"/>
    </source>
</evidence>
<dbReference type="AlphaFoldDB" id="A0A1T4RNG3"/>
<dbReference type="InterPro" id="IPR015946">
    <property type="entry name" value="KH_dom-like_a/b"/>
</dbReference>
<dbReference type="GO" id="GO:0043022">
    <property type="term" value="F:ribosome binding"/>
    <property type="evidence" value="ECO:0007669"/>
    <property type="project" value="TreeGrafter"/>
</dbReference>
<organism evidence="13 14">
    <name type="scientific">Carboxydocella sporoproducens DSM 16521</name>
    <dbReference type="NCBI Taxonomy" id="1121270"/>
    <lineage>
        <taxon>Bacteria</taxon>
        <taxon>Bacillati</taxon>
        <taxon>Bacillota</taxon>
        <taxon>Clostridia</taxon>
        <taxon>Eubacteriales</taxon>
        <taxon>Clostridiales Family XVI. Incertae Sedis</taxon>
        <taxon>Carboxydocella</taxon>
    </lineage>
</organism>
<dbReference type="Gene3D" id="3.40.50.300">
    <property type="entry name" value="P-loop containing nucleotide triphosphate hydrolases"/>
    <property type="match status" value="2"/>
</dbReference>
<feature type="binding site" evidence="9">
    <location>
        <begin position="296"/>
        <end position="299"/>
    </location>
    <ligand>
        <name>GTP</name>
        <dbReference type="ChEBI" id="CHEBI:37565"/>
        <label>2</label>
    </ligand>
</feature>
<dbReference type="GO" id="GO:0005525">
    <property type="term" value="F:GTP binding"/>
    <property type="evidence" value="ECO:0007669"/>
    <property type="project" value="UniProtKB-UniRule"/>
</dbReference>
<feature type="binding site" evidence="9">
    <location>
        <begin position="57"/>
        <end position="61"/>
    </location>
    <ligand>
        <name>GTP</name>
        <dbReference type="ChEBI" id="CHEBI:37565"/>
        <label>1</label>
    </ligand>
</feature>
<evidence type="ECO:0000256" key="10">
    <source>
        <dbReference type="PROSITE-ProRule" id="PRU01049"/>
    </source>
</evidence>
<dbReference type="Pfam" id="PF01926">
    <property type="entry name" value="MMR_HSR1"/>
    <property type="match status" value="2"/>
</dbReference>
<feature type="binding site" evidence="9">
    <location>
        <begin position="184"/>
        <end position="191"/>
    </location>
    <ligand>
        <name>GTP</name>
        <dbReference type="ChEBI" id="CHEBI:37565"/>
        <label>2</label>
    </ligand>
</feature>
<feature type="domain" description="EngA-type G" evidence="12">
    <location>
        <begin position="178"/>
        <end position="353"/>
    </location>
</feature>
<dbReference type="HAMAP" id="MF_00195">
    <property type="entry name" value="GTPase_Der"/>
    <property type="match status" value="1"/>
</dbReference>
<keyword evidence="14" id="KW-1185">Reference proteome</keyword>
<dbReference type="PANTHER" id="PTHR43834">
    <property type="entry name" value="GTPASE DER"/>
    <property type="match status" value="1"/>
</dbReference>
<evidence type="ECO:0000256" key="2">
    <source>
        <dbReference type="ARBA" id="ARBA00020953"/>
    </source>
</evidence>
<feature type="binding site" evidence="9">
    <location>
        <begin position="231"/>
        <end position="235"/>
    </location>
    <ligand>
        <name>GTP</name>
        <dbReference type="ChEBI" id="CHEBI:37565"/>
        <label>2</label>
    </ligand>
</feature>
<evidence type="ECO:0000259" key="12">
    <source>
        <dbReference type="PROSITE" id="PS51712"/>
    </source>
</evidence>
<feature type="binding site" evidence="9">
    <location>
        <begin position="10"/>
        <end position="17"/>
    </location>
    <ligand>
        <name>GTP</name>
        <dbReference type="ChEBI" id="CHEBI:37565"/>
        <label>1</label>
    </ligand>
</feature>
<dbReference type="SUPFAM" id="SSF52540">
    <property type="entry name" value="P-loop containing nucleoside triphosphate hydrolases"/>
    <property type="match status" value="2"/>
</dbReference>
<feature type="domain" description="EngA-type G" evidence="12">
    <location>
        <begin position="4"/>
        <end position="169"/>
    </location>
</feature>
<dbReference type="InterPro" id="IPR031166">
    <property type="entry name" value="G_ENGA"/>
</dbReference>
<evidence type="ECO:0000256" key="8">
    <source>
        <dbReference type="ARBA" id="ARBA00053470"/>
    </source>
</evidence>
<dbReference type="CDD" id="cd01894">
    <property type="entry name" value="EngA1"/>
    <property type="match status" value="1"/>
</dbReference>
<sequence>MSKPIVAIVGRPNVGKSTLFNRLVGGRLAIVEDIPGVTRDRIYGDAVWLDHAFTVIDTGGIEFSGIENEIANQMKHQAQLAMEEADVILFVVDGKEGLTINDEEVANMLRRANKPVVLVVNKVDNFDHTEQYNEFYALGLGEPILISAAHGYNIGDLLDEVVKHFSPTEGEEEDDDVIKIAVIGRPNVGKSSLVNALLGTERVIVSDVPGTTRDAIDTALERDGQKYIIIDTAGMRRKGKIADVVERYSVIRSLRAVDRSDIVLMVIDAVEGLTEQDKKIAGYAHESGKGCILVVNKWDLVEKDDKTALRYTEKLREGLGFMQYAPVIYVSARTKKRVAKILELVKFVADQQNMRIATSILNNLIREATYLNPPPSDRGRRLKILYATQVAVKPPTFVLFVNDSELLHFSYQRYIENQLRQTFGFEGTPIRIIPRNRQEEKE</sequence>
<dbReference type="CDD" id="cd01895">
    <property type="entry name" value="EngA2"/>
    <property type="match status" value="1"/>
</dbReference>
<keyword evidence="6 9" id="KW-0342">GTP-binding</keyword>
<evidence type="ECO:0000256" key="5">
    <source>
        <dbReference type="ARBA" id="ARBA00022741"/>
    </source>
</evidence>
<dbReference type="InterPro" id="IPR016484">
    <property type="entry name" value="GTPase_Der"/>
</dbReference>
<dbReference type="PANTHER" id="PTHR43834:SF6">
    <property type="entry name" value="GTPASE DER"/>
    <property type="match status" value="1"/>
</dbReference>
<dbReference type="OrthoDB" id="9805918at2"/>
<keyword evidence="3 9" id="KW-0690">Ribosome biogenesis</keyword>
<keyword evidence="4 11" id="KW-0677">Repeat</keyword>
<comment type="function">
    <text evidence="8 9 11">GTPase that plays an essential role in the late steps of ribosome biogenesis.</text>
</comment>
<accession>A0A1T4RNG3</accession>
<keyword evidence="5 9" id="KW-0547">Nucleotide-binding</keyword>